<protein>
    <submittedName>
        <fullName evidence="1">Uncharacterized protein</fullName>
    </submittedName>
</protein>
<reference evidence="1 2" key="1">
    <citation type="journal article" date="2022" name="Genome Biol. Evol.">
        <title>The Spruce Budworm Genome: Reconstructing the Evolutionary History of Antifreeze Proteins.</title>
        <authorList>
            <person name="Beliveau C."/>
            <person name="Gagne P."/>
            <person name="Picq S."/>
            <person name="Vernygora O."/>
            <person name="Keeling C.I."/>
            <person name="Pinkney K."/>
            <person name="Doucet D."/>
            <person name="Wen F."/>
            <person name="Johnston J.S."/>
            <person name="Maaroufi H."/>
            <person name="Boyle B."/>
            <person name="Laroche J."/>
            <person name="Dewar K."/>
            <person name="Juretic N."/>
            <person name="Blackburn G."/>
            <person name="Nisole A."/>
            <person name="Brunet B."/>
            <person name="Brandao M."/>
            <person name="Lumley L."/>
            <person name="Duan J."/>
            <person name="Quan G."/>
            <person name="Lucarotti C.J."/>
            <person name="Roe A.D."/>
            <person name="Sperling F.A.H."/>
            <person name="Levesque R.C."/>
            <person name="Cusson M."/>
        </authorList>
    </citation>
    <scope>NUCLEOTIDE SEQUENCE [LARGE SCALE GENOMIC DNA]</scope>
    <source>
        <strain evidence="1">Glfc:IPQL:Cfum</strain>
    </source>
</reference>
<accession>A0ACC0KTU8</accession>
<evidence type="ECO:0000313" key="1">
    <source>
        <dbReference type="EMBL" id="KAI8439596.1"/>
    </source>
</evidence>
<sequence>MPSSVAAGEWSRRGSCVSGDEMSLRRARGGGLGGHEGVRETGSSSGSACGGWKAPCGGDMVRGRIICEVRARRSESEWSARGPSRRFYAPYTDCGKTPVIKAGLYLTLSTATFKILATLALLYLTLSTATFKILATLALLSLPKHARQRTLLAPLYKARRPSCFTHSLLAFRARTSRS</sequence>
<comment type="caution">
    <text evidence="1">The sequence shown here is derived from an EMBL/GenBank/DDBJ whole genome shotgun (WGS) entry which is preliminary data.</text>
</comment>
<name>A0ACC0KTU8_CHOFU</name>
<dbReference type="Proteomes" id="UP001064048">
    <property type="component" value="Chromosome 23"/>
</dbReference>
<organism evidence="1 2">
    <name type="scientific">Choristoneura fumiferana</name>
    <name type="common">Spruce budworm moth</name>
    <name type="synonym">Archips fumiferana</name>
    <dbReference type="NCBI Taxonomy" id="7141"/>
    <lineage>
        <taxon>Eukaryota</taxon>
        <taxon>Metazoa</taxon>
        <taxon>Ecdysozoa</taxon>
        <taxon>Arthropoda</taxon>
        <taxon>Hexapoda</taxon>
        <taxon>Insecta</taxon>
        <taxon>Pterygota</taxon>
        <taxon>Neoptera</taxon>
        <taxon>Endopterygota</taxon>
        <taxon>Lepidoptera</taxon>
        <taxon>Glossata</taxon>
        <taxon>Ditrysia</taxon>
        <taxon>Tortricoidea</taxon>
        <taxon>Tortricidae</taxon>
        <taxon>Tortricinae</taxon>
        <taxon>Choristoneura</taxon>
    </lineage>
</organism>
<keyword evidence="2" id="KW-1185">Reference proteome</keyword>
<gene>
    <name evidence="1" type="ORF">MSG28_013323</name>
</gene>
<dbReference type="EMBL" id="CM046123">
    <property type="protein sequence ID" value="KAI8439596.1"/>
    <property type="molecule type" value="Genomic_DNA"/>
</dbReference>
<proteinExistence type="predicted"/>
<evidence type="ECO:0000313" key="2">
    <source>
        <dbReference type="Proteomes" id="UP001064048"/>
    </source>
</evidence>